<evidence type="ECO:0000313" key="2">
    <source>
        <dbReference type="Proteomes" id="UP000319257"/>
    </source>
</evidence>
<accession>A0A507AUN6</accession>
<dbReference type="Gene3D" id="1.10.1170.10">
    <property type="entry name" value="Inhibitor Of Apoptosis Protein (2mihbC-IAP-1), Chain A"/>
    <property type="match status" value="1"/>
</dbReference>
<dbReference type="InterPro" id="IPR001370">
    <property type="entry name" value="BIR_rpt"/>
</dbReference>
<dbReference type="GeneID" id="41977407"/>
<gene>
    <name evidence="1" type="ORF">E0L32_009960</name>
</gene>
<evidence type="ECO:0000313" key="1">
    <source>
        <dbReference type="EMBL" id="TPX08621.1"/>
    </source>
</evidence>
<dbReference type="SMART" id="SM00238">
    <property type="entry name" value="BIR"/>
    <property type="match status" value="1"/>
</dbReference>
<comment type="caution">
    <text evidence="1">The sequence shown here is derived from an EMBL/GenBank/DDBJ whole genome shotgun (WGS) entry which is preliminary data.</text>
</comment>
<dbReference type="AlphaFoldDB" id="A0A507AUN6"/>
<keyword evidence="2" id="KW-1185">Reference proteome</keyword>
<dbReference type="PROSITE" id="PS50143">
    <property type="entry name" value="BIR_REPEAT_2"/>
    <property type="match status" value="1"/>
</dbReference>
<protein>
    <submittedName>
        <fullName evidence="1">Uncharacterized protein</fullName>
    </submittedName>
</protein>
<dbReference type="OrthoDB" id="5855668at2759"/>
<proteinExistence type="predicted"/>
<dbReference type="SUPFAM" id="SSF57924">
    <property type="entry name" value="Inhibitor of apoptosis (IAP) repeat"/>
    <property type="match status" value="1"/>
</dbReference>
<dbReference type="InParanoid" id="A0A507AUN6"/>
<dbReference type="Pfam" id="PF00653">
    <property type="entry name" value="BIR"/>
    <property type="match status" value="1"/>
</dbReference>
<dbReference type="Proteomes" id="UP000319257">
    <property type="component" value="Unassembled WGS sequence"/>
</dbReference>
<dbReference type="EMBL" id="SKBQ01000076">
    <property type="protein sequence ID" value="TPX08621.1"/>
    <property type="molecule type" value="Genomic_DNA"/>
</dbReference>
<organism evidence="1 2">
    <name type="scientific">Thyridium curvatum</name>
    <dbReference type="NCBI Taxonomy" id="1093900"/>
    <lineage>
        <taxon>Eukaryota</taxon>
        <taxon>Fungi</taxon>
        <taxon>Dikarya</taxon>
        <taxon>Ascomycota</taxon>
        <taxon>Pezizomycotina</taxon>
        <taxon>Sordariomycetes</taxon>
        <taxon>Sordariomycetidae</taxon>
        <taxon>Thyridiales</taxon>
        <taxon>Thyridiaceae</taxon>
        <taxon>Thyridium</taxon>
    </lineage>
</organism>
<dbReference type="RefSeq" id="XP_030990332.1">
    <property type="nucleotide sequence ID" value="XM_031144979.1"/>
</dbReference>
<name>A0A507AUN6_9PEZI</name>
<reference evidence="1 2" key="1">
    <citation type="submission" date="2019-06" db="EMBL/GenBank/DDBJ databases">
        <title>Draft genome sequence of the filamentous fungus Phialemoniopsis curvata isolated from diesel fuel.</title>
        <authorList>
            <person name="Varaljay V.A."/>
            <person name="Lyon W.J."/>
            <person name="Crouch A.L."/>
            <person name="Drake C.E."/>
            <person name="Hollomon J.M."/>
            <person name="Nadeau L.J."/>
            <person name="Nunn H.S."/>
            <person name="Stevenson B.S."/>
            <person name="Bojanowski C.L."/>
            <person name="Crookes-Goodson W.J."/>
        </authorList>
    </citation>
    <scope>NUCLEOTIDE SEQUENCE [LARGE SCALE GENOMIC DNA]</scope>
    <source>
        <strain evidence="1 2">D216</strain>
    </source>
</reference>
<sequence length="105" mass="12143">MPSNMKDEGSRLWTLNTRGWNHVHPSAEQVAYAGFYFPDNTQTLRCPYCSVVICRNDYSEGFDPVKLHHWKSEDCRHIIAVRNYQEAEAAKVKARAKSKDKKNKA</sequence>